<reference evidence="9 10" key="1">
    <citation type="submission" date="2023-08" db="EMBL/GenBank/DDBJ databases">
        <title>Black Yeasts Isolated from many extreme environments.</title>
        <authorList>
            <person name="Coleine C."/>
            <person name="Stajich J.E."/>
            <person name="Selbmann L."/>
        </authorList>
    </citation>
    <scope>NUCLEOTIDE SEQUENCE [LARGE SCALE GENOMIC DNA]</scope>
    <source>
        <strain evidence="9 10">CCFEE 5935</strain>
    </source>
</reference>
<dbReference type="Proteomes" id="UP001337655">
    <property type="component" value="Unassembled WGS sequence"/>
</dbReference>
<dbReference type="GO" id="GO:0005794">
    <property type="term" value="C:Golgi apparatus"/>
    <property type="evidence" value="ECO:0007669"/>
    <property type="project" value="TreeGrafter"/>
</dbReference>
<keyword evidence="4 6" id="KW-1133">Transmembrane helix</keyword>
<evidence type="ECO:0000256" key="1">
    <source>
        <dbReference type="ARBA" id="ARBA00004141"/>
    </source>
</evidence>
<comment type="subcellular location">
    <subcellularLocation>
        <location evidence="6">Endoplasmic reticulum membrane</location>
        <topology evidence="6">Multi-pass membrane protein</topology>
    </subcellularLocation>
    <subcellularLocation>
        <location evidence="1">Membrane</location>
        <topology evidence="1">Multi-pass membrane protein</topology>
    </subcellularLocation>
</comment>
<keyword evidence="10" id="KW-1185">Reference proteome</keyword>
<dbReference type="GO" id="GO:0006882">
    <property type="term" value="P:intracellular zinc ion homeostasis"/>
    <property type="evidence" value="ECO:0007669"/>
    <property type="project" value="InterPro"/>
</dbReference>
<feature type="transmembrane region" description="Helical" evidence="6">
    <location>
        <begin position="349"/>
        <end position="368"/>
    </location>
</feature>
<comment type="caution">
    <text evidence="9">The sequence shown here is derived from an EMBL/GenBank/DDBJ whole genome shotgun (WGS) entry which is preliminary data.</text>
</comment>
<dbReference type="GO" id="GO:0005789">
    <property type="term" value="C:endoplasmic reticulum membrane"/>
    <property type="evidence" value="ECO:0007669"/>
    <property type="project" value="UniProtKB-SubCell"/>
</dbReference>
<dbReference type="Pfam" id="PF01545">
    <property type="entry name" value="Cation_efflux"/>
    <property type="match status" value="1"/>
</dbReference>
<evidence type="ECO:0000259" key="8">
    <source>
        <dbReference type="Pfam" id="PF01545"/>
    </source>
</evidence>
<dbReference type="EMBL" id="JAVRRT010000008">
    <property type="protein sequence ID" value="KAK5169457.1"/>
    <property type="molecule type" value="Genomic_DNA"/>
</dbReference>
<evidence type="ECO:0000256" key="7">
    <source>
        <dbReference type="SAM" id="MobiDB-lite"/>
    </source>
</evidence>
<evidence type="ECO:0000313" key="9">
    <source>
        <dbReference type="EMBL" id="KAK5169457.1"/>
    </source>
</evidence>
<dbReference type="SUPFAM" id="SSF161111">
    <property type="entry name" value="Cation efflux protein transmembrane domain-like"/>
    <property type="match status" value="1"/>
</dbReference>
<feature type="transmembrane region" description="Helical" evidence="6">
    <location>
        <begin position="223"/>
        <end position="241"/>
    </location>
</feature>
<dbReference type="GO" id="GO:1904257">
    <property type="term" value="P:zinc ion import into Golgi lumen"/>
    <property type="evidence" value="ECO:0007669"/>
    <property type="project" value="TreeGrafter"/>
</dbReference>
<evidence type="ECO:0000256" key="5">
    <source>
        <dbReference type="ARBA" id="ARBA00023136"/>
    </source>
</evidence>
<name>A0AAV9PCI1_9PEZI</name>
<dbReference type="InterPro" id="IPR058533">
    <property type="entry name" value="Cation_efflux_TM"/>
</dbReference>
<feature type="domain" description="Cation efflux protein transmembrane" evidence="8">
    <location>
        <begin position="201"/>
        <end position="405"/>
    </location>
</feature>
<dbReference type="Gene3D" id="1.20.1510.10">
    <property type="entry name" value="Cation efflux protein transmembrane domain"/>
    <property type="match status" value="1"/>
</dbReference>
<sequence length="503" mass="54547">MAPSTLPLPRPPGTPPPTDDNVDGRPKGLGLDGPTITTDYDYDIQKGITDSPSKEPDSGRTYDSGSSMLSPTHSTFSGLSPNPGFYTPITPQTASTDGGFPQHASLEPSAAGGQRNPFNFTTQQYEHVVRKPSNEALGKRRGHKYRHSSIHASAMDSIIQAPTQRTPLTVPSSLPIPTRKETWRSLTPHQTLRLAWCACHFLVSAFVQFSAAGSLSMTALSRLLLFDAAGATVCVVVDVMANFEVWQRSSIKHPFGLARADVLAGFGMAVFIAFMGLDILSHGIEHALENLGTHEPHTSHAHGRLPMFRVDVASLLSICATLTSALLLQNHKRIGKATNFTLIASWGRILGNPSHILTLSCSLILLILPLLSSDESHSYYTIFDTTFSFLIACLMLTLGLRLGTSLAAPLLMSYKPPASGKHKDVSVRDIVTEIEGESGVSGVEEAKFWQVHYGLCMANLKLRWRGGGGAEEMSKVRGRVVSLVRQRLGGKWEVSLQMAVERD</sequence>
<dbReference type="InterPro" id="IPR027469">
    <property type="entry name" value="Cation_efflux_TMD_sf"/>
</dbReference>
<feature type="compositionally biased region" description="Polar residues" evidence="7">
    <location>
        <begin position="61"/>
        <end position="80"/>
    </location>
</feature>
<evidence type="ECO:0000256" key="6">
    <source>
        <dbReference type="RuleBase" id="RU369017"/>
    </source>
</evidence>
<dbReference type="GO" id="GO:0031410">
    <property type="term" value="C:cytoplasmic vesicle"/>
    <property type="evidence" value="ECO:0007669"/>
    <property type="project" value="TreeGrafter"/>
</dbReference>
<dbReference type="GeneID" id="89926774"/>
<accession>A0AAV9PCI1</accession>
<dbReference type="RefSeq" id="XP_064658803.1">
    <property type="nucleotide sequence ID" value="XM_064802678.1"/>
</dbReference>
<dbReference type="AlphaFoldDB" id="A0AAV9PCI1"/>
<dbReference type="InterPro" id="IPR045316">
    <property type="entry name" value="Msc2-like"/>
</dbReference>
<dbReference type="PANTHER" id="PTHR45755:SF5">
    <property type="entry name" value="ZINC TRANSPORTER"/>
    <property type="match status" value="1"/>
</dbReference>
<evidence type="ECO:0000256" key="4">
    <source>
        <dbReference type="ARBA" id="ARBA00022989"/>
    </source>
</evidence>
<feature type="transmembrane region" description="Helical" evidence="6">
    <location>
        <begin position="307"/>
        <end position="328"/>
    </location>
</feature>
<keyword evidence="3 6" id="KW-0812">Transmembrane</keyword>
<feature type="region of interest" description="Disordered" evidence="7">
    <location>
        <begin position="1"/>
        <end position="116"/>
    </location>
</feature>
<evidence type="ECO:0000256" key="2">
    <source>
        <dbReference type="ARBA" id="ARBA00022448"/>
    </source>
</evidence>
<organism evidence="9 10">
    <name type="scientific">Saxophila tyrrhenica</name>
    <dbReference type="NCBI Taxonomy" id="1690608"/>
    <lineage>
        <taxon>Eukaryota</taxon>
        <taxon>Fungi</taxon>
        <taxon>Dikarya</taxon>
        <taxon>Ascomycota</taxon>
        <taxon>Pezizomycotina</taxon>
        <taxon>Dothideomycetes</taxon>
        <taxon>Dothideomycetidae</taxon>
        <taxon>Mycosphaerellales</taxon>
        <taxon>Extremaceae</taxon>
        <taxon>Saxophila</taxon>
    </lineage>
</organism>
<evidence type="ECO:0000313" key="10">
    <source>
        <dbReference type="Proteomes" id="UP001337655"/>
    </source>
</evidence>
<gene>
    <name evidence="9" type="primary">zrg17</name>
    <name evidence="9" type="ORF">LTR77_005433</name>
</gene>
<proteinExistence type="inferred from homology"/>
<comment type="function">
    <text evidence="6">Functions as a zinc transporter.</text>
</comment>
<keyword evidence="6" id="KW-0406">Ion transport</keyword>
<feature type="compositionally biased region" description="Pro residues" evidence="7">
    <location>
        <begin position="1"/>
        <end position="18"/>
    </location>
</feature>
<comment type="similarity">
    <text evidence="6">Belongs to the cation diffusion facilitator (CDF) transporter (TC 2.A.4) family. SLC30A subfamily.</text>
</comment>
<dbReference type="PANTHER" id="PTHR45755">
    <property type="match status" value="1"/>
</dbReference>
<protein>
    <recommendedName>
        <fullName evidence="6">Zinc transporter</fullName>
    </recommendedName>
</protein>
<comment type="caution">
    <text evidence="6">Lacks conserved residue(s) required for the propagation of feature annotation.</text>
</comment>
<keyword evidence="2 6" id="KW-0813">Transport</keyword>
<feature type="transmembrane region" description="Helical" evidence="6">
    <location>
        <begin position="262"/>
        <end position="284"/>
    </location>
</feature>
<keyword evidence="6" id="KW-0256">Endoplasmic reticulum</keyword>
<keyword evidence="5 6" id="KW-0472">Membrane</keyword>
<evidence type="ECO:0000256" key="3">
    <source>
        <dbReference type="ARBA" id="ARBA00022692"/>
    </source>
</evidence>
<feature type="transmembrane region" description="Helical" evidence="6">
    <location>
        <begin position="388"/>
        <end position="411"/>
    </location>
</feature>
<dbReference type="GO" id="GO:0005385">
    <property type="term" value="F:zinc ion transmembrane transporter activity"/>
    <property type="evidence" value="ECO:0007669"/>
    <property type="project" value="UniProtKB-UniRule"/>
</dbReference>